<sequence length="267" mass="28958">MTEPNVVPEVAQETPEDEGQGRSTIRFPYLDQDDAVKLAKAIHSVAGNSCSRDALAAYLKVSAKAGGFNLRTGTAKMFGLIESDKGLFSLTDLGKRVIDPKQEKAARADSFLLIPLYKRIFDQYRNQMLPANPALEKAMEQMGVAPKQADKARQAFQRSATQAGYFAFGTDRLIAPQGTQPQAEAPPPPLEEKPGKGGQGGNGGDPPHNNPFIQGLLSKLPPEDAVWSTDQRKKWLQLAISVFEVSYKTAENDIGELSVTLTKTSAN</sequence>
<dbReference type="RefSeq" id="WP_125487483.1">
    <property type="nucleotide sequence ID" value="NZ_RSDW01000001.1"/>
</dbReference>
<accession>A0A3R9NXM8</accession>
<gene>
    <name evidence="2" type="ORF">EDE15_4883</name>
</gene>
<dbReference type="Proteomes" id="UP000269669">
    <property type="component" value="Unassembled WGS sequence"/>
</dbReference>
<evidence type="ECO:0000256" key="1">
    <source>
        <dbReference type="SAM" id="MobiDB-lite"/>
    </source>
</evidence>
<dbReference type="OrthoDB" id="9152156at2"/>
<organism evidence="2 3">
    <name type="scientific">Edaphobacter aggregans</name>
    <dbReference type="NCBI Taxonomy" id="570835"/>
    <lineage>
        <taxon>Bacteria</taxon>
        <taxon>Pseudomonadati</taxon>
        <taxon>Acidobacteriota</taxon>
        <taxon>Terriglobia</taxon>
        <taxon>Terriglobales</taxon>
        <taxon>Acidobacteriaceae</taxon>
        <taxon>Edaphobacter</taxon>
    </lineage>
</organism>
<feature type="region of interest" description="Disordered" evidence="1">
    <location>
        <begin position="1"/>
        <end position="22"/>
    </location>
</feature>
<feature type="region of interest" description="Disordered" evidence="1">
    <location>
        <begin position="177"/>
        <end position="216"/>
    </location>
</feature>
<dbReference type="EMBL" id="RSDW01000001">
    <property type="protein sequence ID" value="RSL19227.1"/>
    <property type="molecule type" value="Genomic_DNA"/>
</dbReference>
<protein>
    <submittedName>
        <fullName evidence="2">Uncharacterized protein</fullName>
    </submittedName>
</protein>
<reference evidence="2 3" key="1">
    <citation type="submission" date="2018-12" db="EMBL/GenBank/DDBJ databases">
        <title>Sequencing of bacterial isolates from soil warming experiment in Harvard Forest, Massachusetts, USA.</title>
        <authorList>
            <person name="Deangelis K."/>
        </authorList>
    </citation>
    <scope>NUCLEOTIDE SEQUENCE [LARGE SCALE GENOMIC DNA]</scope>
    <source>
        <strain evidence="2 3">EB153</strain>
    </source>
</reference>
<comment type="caution">
    <text evidence="2">The sequence shown here is derived from an EMBL/GenBank/DDBJ whole genome shotgun (WGS) entry which is preliminary data.</text>
</comment>
<name>A0A3R9NXM8_9BACT</name>
<evidence type="ECO:0000313" key="2">
    <source>
        <dbReference type="EMBL" id="RSL19227.1"/>
    </source>
</evidence>
<keyword evidence="3" id="KW-1185">Reference proteome</keyword>
<proteinExistence type="predicted"/>
<evidence type="ECO:0000313" key="3">
    <source>
        <dbReference type="Proteomes" id="UP000269669"/>
    </source>
</evidence>
<dbReference type="AlphaFoldDB" id="A0A3R9NXM8"/>